<feature type="compositionally biased region" description="Basic and acidic residues" evidence="1">
    <location>
        <begin position="540"/>
        <end position="573"/>
    </location>
</feature>
<feature type="region of interest" description="Disordered" evidence="1">
    <location>
        <begin position="70"/>
        <end position="104"/>
    </location>
</feature>
<feature type="region of interest" description="Disordered" evidence="1">
    <location>
        <begin position="534"/>
        <end position="576"/>
    </location>
</feature>
<reference evidence="2 3" key="1">
    <citation type="submission" date="2018-11" db="EMBL/GenBank/DDBJ databases">
        <authorList>
            <consortium name="Pathogen Informatics"/>
        </authorList>
    </citation>
    <scope>NUCLEOTIDE SEQUENCE [LARGE SCALE GENOMIC DNA]</scope>
</reference>
<dbReference type="Proteomes" id="UP000278807">
    <property type="component" value="Unassembled WGS sequence"/>
</dbReference>
<feature type="compositionally biased region" description="Polar residues" evidence="1">
    <location>
        <begin position="132"/>
        <end position="143"/>
    </location>
</feature>
<feature type="compositionally biased region" description="Polar residues" evidence="1">
    <location>
        <begin position="328"/>
        <end position="340"/>
    </location>
</feature>
<organism evidence="2 3">
    <name type="scientific">Rodentolepis nana</name>
    <name type="common">Dwarf tapeworm</name>
    <name type="synonym">Hymenolepis nana</name>
    <dbReference type="NCBI Taxonomy" id="102285"/>
    <lineage>
        <taxon>Eukaryota</taxon>
        <taxon>Metazoa</taxon>
        <taxon>Spiralia</taxon>
        <taxon>Lophotrochozoa</taxon>
        <taxon>Platyhelminthes</taxon>
        <taxon>Cestoda</taxon>
        <taxon>Eucestoda</taxon>
        <taxon>Cyclophyllidea</taxon>
        <taxon>Hymenolepididae</taxon>
        <taxon>Rodentolepis</taxon>
    </lineage>
</organism>
<sequence length="839" mass="92622">MHAFLFFQEPKTEKKFHVELHFSPGAHALCRDLPTGSGFRPGRREMSLLSSSTSLAETSFDSASEHTGGCFDLFTPHTPPPPSQHTTITPIAPSSNQGRKRVPKSSVSCCRPLCIDRSLPSDLHEVGRTSERPNTASSTTTAKGPNRSHYEKHRKSQRVSRQTSTAYCPPEIVSGLCYADVVNQDAVIGHRSRMQELWFENMRSVNRQNRLGFKVGSERSMSSGPMVEHALTFSSFLQTDSNPIWHEKTLTTLCQPLQRSLRSENGNVTLPLSRPISANLSQTHGRFTITSSLDTPTAVWKPPTYGNPQSPSWFTDSIDIEDDDIQTTGEPEQVSTSHSTLDLHPSTPPFSYPSPKPFSKALKQLSVKSRHLSATIPFSPVKWRGHRGLSPPSLAIRRRMSLGDQPPEFHSLQNKFPGILTAAGGEEPAIGGSSGNLGAERGDIGDDASGTVTQVYTSLDSVKPDRAQELFNQGAPVAQWLMEYFDQIEKAKWSKPESQADDTERNSGGARKPVGYKPILSAADYLKADACASSTVSKPNDQESRRDSVDEDQFTKEKSDEHQRSSNAEDTHTEASTSIAATLSDLQQFEVATPELILPEPRARKSAPTAMYLDTISKGENISRHSSHTDVMDGMEPRELNALTYPNYHMHIDLKELHQCPLGKETRDNASPYYKRRHRGLISTAVIRGSRDTYSNSVPDLIQLLNCSLSDGPSQTETPQNPAEMMVPSAPSVPEIYPLETLHNAMTLHQLESFFTGLTTHKFRSPFTKGNNGIDSDGEDRVSPAELAVKLKADSSCNFSLSPSFSSKFQAHNLERPVPESTREGGAERKVDYVLLNRE</sequence>
<proteinExistence type="predicted"/>
<keyword evidence="3" id="KW-1185">Reference proteome</keyword>
<feature type="region of interest" description="Disordered" evidence="1">
    <location>
        <begin position="124"/>
        <end position="164"/>
    </location>
</feature>
<evidence type="ECO:0000313" key="2">
    <source>
        <dbReference type="EMBL" id="VDO09689.1"/>
    </source>
</evidence>
<feature type="region of interest" description="Disordered" evidence="1">
    <location>
        <begin position="328"/>
        <end position="352"/>
    </location>
</feature>
<protein>
    <submittedName>
        <fullName evidence="2">Uncharacterized protein</fullName>
    </submittedName>
</protein>
<evidence type="ECO:0000313" key="3">
    <source>
        <dbReference type="Proteomes" id="UP000278807"/>
    </source>
</evidence>
<feature type="region of interest" description="Disordered" evidence="1">
    <location>
        <begin position="492"/>
        <end position="515"/>
    </location>
</feature>
<evidence type="ECO:0000256" key="1">
    <source>
        <dbReference type="SAM" id="MobiDB-lite"/>
    </source>
</evidence>
<dbReference type="EMBL" id="UZAE01013405">
    <property type="protein sequence ID" value="VDO09689.1"/>
    <property type="molecule type" value="Genomic_DNA"/>
</dbReference>
<dbReference type="OrthoDB" id="6286892at2759"/>
<dbReference type="AlphaFoldDB" id="A0A3P7SRK4"/>
<gene>
    <name evidence="2" type="ORF">HNAJ_LOCUS11155</name>
</gene>
<accession>A0A3P7SRK4</accession>
<name>A0A3P7SRK4_RODNA</name>